<dbReference type="Pfam" id="PF01588">
    <property type="entry name" value="tRNA_bind"/>
    <property type="match status" value="1"/>
</dbReference>
<dbReference type="InterPro" id="IPR051270">
    <property type="entry name" value="Tyrosine-tRNA_ligase_regulator"/>
</dbReference>
<dbReference type="FunFam" id="2.40.50.140:FF:000165">
    <property type="entry name" value="Chaperone CsaA"/>
    <property type="match status" value="1"/>
</dbReference>
<evidence type="ECO:0000259" key="4">
    <source>
        <dbReference type="PROSITE" id="PS50886"/>
    </source>
</evidence>
<proteinExistence type="predicted"/>
<evidence type="ECO:0000313" key="6">
    <source>
        <dbReference type="Proteomes" id="UP000470771"/>
    </source>
</evidence>
<dbReference type="SUPFAM" id="SSF50249">
    <property type="entry name" value="Nucleic acid-binding proteins"/>
    <property type="match status" value="1"/>
</dbReference>
<dbReference type="PROSITE" id="PS50886">
    <property type="entry name" value="TRBD"/>
    <property type="match status" value="1"/>
</dbReference>
<dbReference type="PANTHER" id="PTHR11586:SF37">
    <property type="entry name" value="TRNA-BINDING DOMAIN-CONTAINING PROTEIN"/>
    <property type="match status" value="1"/>
</dbReference>
<gene>
    <name evidence="5" type="ORF">GQN54_04410</name>
</gene>
<dbReference type="RefSeq" id="WP_160632307.1">
    <property type="nucleotide sequence ID" value="NZ_WWNE01000005.1"/>
</dbReference>
<dbReference type="PANTHER" id="PTHR11586">
    <property type="entry name" value="TRNA-AMINOACYLATION COFACTOR ARC1 FAMILY MEMBER"/>
    <property type="match status" value="1"/>
</dbReference>
<dbReference type="NCBIfam" id="NF007495">
    <property type="entry name" value="PRK10089.1-4"/>
    <property type="match status" value="1"/>
</dbReference>
<evidence type="ECO:0000256" key="1">
    <source>
        <dbReference type="ARBA" id="ARBA00022555"/>
    </source>
</evidence>
<comment type="caution">
    <text evidence="5">The sequence shown here is derived from an EMBL/GenBank/DDBJ whole genome shotgun (WGS) entry which is preliminary data.</text>
</comment>
<accession>A0A6N9NHP3</accession>
<name>A0A6N9NHP3_9FLAO</name>
<keyword evidence="6" id="KW-1185">Reference proteome</keyword>
<keyword evidence="2 3" id="KW-0694">RNA-binding</keyword>
<feature type="domain" description="TRNA-binding" evidence="4">
    <location>
        <begin position="6"/>
        <end position="109"/>
    </location>
</feature>
<evidence type="ECO:0000256" key="2">
    <source>
        <dbReference type="ARBA" id="ARBA00022884"/>
    </source>
</evidence>
<dbReference type="InterPro" id="IPR012340">
    <property type="entry name" value="NA-bd_OB-fold"/>
</dbReference>
<dbReference type="NCBIfam" id="NF007494">
    <property type="entry name" value="PRK10089.1-3"/>
    <property type="match status" value="1"/>
</dbReference>
<dbReference type="Proteomes" id="UP000470771">
    <property type="component" value="Unassembled WGS sequence"/>
</dbReference>
<dbReference type="GO" id="GO:0000049">
    <property type="term" value="F:tRNA binding"/>
    <property type="evidence" value="ECO:0007669"/>
    <property type="project" value="UniProtKB-UniRule"/>
</dbReference>
<dbReference type="AlphaFoldDB" id="A0A6N9NHP3"/>
<dbReference type="NCBIfam" id="TIGR02222">
    <property type="entry name" value="chap_CsaA"/>
    <property type="match status" value="1"/>
</dbReference>
<dbReference type="InterPro" id="IPR002547">
    <property type="entry name" value="tRNA-bd_dom"/>
</dbReference>
<sequence length="109" mass="12014">MIDWNDFEKVDIRTGTIVSATVFEKARKPAYILHIDFGELGIKKSSAQITSHYSTDDLIGKQVIAVVNFPAKQIANIQSECLVLGAVEEDGKVVILQTERPVKNGIKIS</sequence>
<organism evidence="5 6">
    <name type="scientific">Acidiluteibacter ferrifornacis</name>
    <dbReference type="NCBI Taxonomy" id="2692424"/>
    <lineage>
        <taxon>Bacteria</taxon>
        <taxon>Pseudomonadati</taxon>
        <taxon>Bacteroidota</taxon>
        <taxon>Flavobacteriia</taxon>
        <taxon>Flavobacteriales</taxon>
        <taxon>Cryomorphaceae</taxon>
        <taxon>Acidiluteibacter</taxon>
    </lineage>
</organism>
<dbReference type="InterPro" id="IPR008231">
    <property type="entry name" value="CsaA"/>
</dbReference>
<evidence type="ECO:0000256" key="3">
    <source>
        <dbReference type="PROSITE-ProRule" id="PRU00209"/>
    </source>
</evidence>
<protein>
    <submittedName>
        <fullName evidence="5">tRNA-binding protein</fullName>
    </submittedName>
</protein>
<evidence type="ECO:0000313" key="5">
    <source>
        <dbReference type="EMBL" id="NBG65344.1"/>
    </source>
</evidence>
<dbReference type="CDD" id="cd02798">
    <property type="entry name" value="tRNA_bind_CsaA"/>
    <property type="match status" value="1"/>
</dbReference>
<dbReference type="Gene3D" id="2.40.50.140">
    <property type="entry name" value="Nucleic acid-binding proteins"/>
    <property type="match status" value="1"/>
</dbReference>
<dbReference type="EMBL" id="WWNE01000005">
    <property type="protein sequence ID" value="NBG65344.1"/>
    <property type="molecule type" value="Genomic_DNA"/>
</dbReference>
<keyword evidence="1 3" id="KW-0820">tRNA-binding</keyword>
<reference evidence="5 6" key="1">
    <citation type="submission" date="2019-12" db="EMBL/GenBank/DDBJ databases">
        <authorList>
            <person name="Zhao J."/>
        </authorList>
    </citation>
    <scope>NUCLEOTIDE SEQUENCE [LARGE SCALE GENOMIC DNA]</scope>
    <source>
        <strain evidence="5 6">S-15</strain>
    </source>
</reference>